<feature type="region of interest" description="Disordered" evidence="1">
    <location>
        <begin position="57"/>
        <end position="76"/>
    </location>
</feature>
<organism evidence="2 3">
    <name type="scientific">Sphingomonas aquatilis</name>
    <dbReference type="NCBI Taxonomy" id="93063"/>
    <lineage>
        <taxon>Bacteria</taxon>
        <taxon>Pseudomonadati</taxon>
        <taxon>Pseudomonadota</taxon>
        <taxon>Alphaproteobacteria</taxon>
        <taxon>Sphingomonadales</taxon>
        <taxon>Sphingomonadaceae</taxon>
        <taxon>Sphingomonas</taxon>
    </lineage>
</organism>
<evidence type="ECO:0000313" key="2">
    <source>
        <dbReference type="EMBL" id="MBB3876105.1"/>
    </source>
</evidence>
<evidence type="ECO:0008006" key="4">
    <source>
        <dbReference type="Google" id="ProtNLM"/>
    </source>
</evidence>
<dbReference type="EMBL" id="JACIDB010000004">
    <property type="protein sequence ID" value="MBB3876105.1"/>
    <property type="molecule type" value="Genomic_DNA"/>
</dbReference>
<comment type="caution">
    <text evidence="2">The sequence shown here is derived from an EMBL/GenBank/DDBJ whole genome shotgun (WGS) entry which is preliminary data.</text>
</comment>
<protein>
    <recommendedName>
        <fullName evidence="4">DUF2934 domain-containing protein</fullName>
    </recommendedName>
</protein>
<accession>A0AAW3TSQ5</accession>
<evidence type="ECO:0000313" key="3">
    <source>
        <dbReference type="Proteomes" id="UP000528945"/>
    </source>
</evidence>
<dbReference type="RefSeq" id="WP_147035246.1">
    <property type="nucleotide sequence ID" value="NZ_JACIDB010000004.1"/>
</dbReference>
<proteinExistence type="predicted"/>
<reference evidence="2 3" key="1">
    <citation type="submission" date="2020-08" db="EMBL/GenBank/DDBJ databases">
        <title>Genomic Encyclopedia of Type Strains, Phase IV (KMG-IV): sequencing the most valuable type-strain genomes for metagenomic binning, comparative biology and taxonomic classification.</title>
        <authorList>
            <person name="Goeker M."/>
        </authorList>
    </citation>
    <scope>NUCLEOTIDE SEQUENCE [LARGE SCALE GENOMIC DNA]</scope>
    <source>
        <strain evidence="2 3">DSM 15581</strain>
    </source>
</reference>
<dbReference type="Proteomes" id="UP000528945">
    <property type="component" value="Unassembled WGS sequence"/>
</dbReference>
<dbReference type="AlphaFoldDB" id="A0AAW3TSQ5"/>
<name>A0AAW3TSQ5_9SPHN</name>
<evidence type="ECO:0000256" key="1">
    <source>
        <dbReference type="SAM" id="MobiDB-lite"/>
    </source>
</evidence>
<sequence length="76" mass="8288">MGEKHTGDVLQKLARFMGEQTERETVVAWLRATGDSKKHGTDWRAYYEIADAIEIGAHEGTLTPTDTKPAGEGEGA</sequence>
<gene>
    <name evidence="2" type="ORF">GGR47_002351</name>
</gene>
<keyword evidence="3" id="KW-1185">Reference proteome</keyword>